<sequence>MANKIIGRKLTKGLLMVLFSSVISPLISLDGGVGMIKAEAAAAAAGGDNNKGKLDPASTNYVVLDRNPKSGQERFFCLARGRCRFKIIQCPAQCHQRKPKKNRLVKACFADCSSRCETTCKHRLPNCNGFGSICYDPRFVGGDGTMFYFHGAKGGNFALVSDRHLHINAHFIGIRPVGRSRDFTWVQALAIMFESHSLVVAARRVAVWDDSVDVLSLLFDGVAIALPIESDGEWRSQTGAVVVERTSEANSVRMTVSEMLEMEVRAVGIGEEENRTHGYGLPAGDAFAHLEMQFKFGKLSDEVEGVLGQTYRAGYISPVKKGVAMPMMGGEDRYQTPGFMYPHCGSCRFQLANAIGGEAAMVDVALY</sequence>
<gene>
    <name evidence="1" type="ORF">M5K25_023690</name>
</gene>
<dbReference type="PANTHER" id="PTHR31656">
    <property type="entry name" value="ROOT CAP DOMAIN-CONTAINING PROTEIN"/>
    <property type="match status" value="1"/>
</dbReference>
<name>A0ABD0U019_DENTH</name>
<dbReference type="EMBL" id="JANQDX010000018">
    <property type="protein sequence ID" value="KAL0905281.1"/>
    <property type="molecule type" value="Genomic_DNA"/>
</dbReference>
<dbReference type="AlphaFoldDB" id="A0ABD0U019"/>
<evidence type="ECO:0000313" key="2">
    <source>
        <dbReference type="Proteomes" id="UP001552299"/>
    </source>
</evidence>
<accession>A0ABD0U019</accession>
<comment type="caution">
    <text evidence="1">The sequence shown here is derived from an EMBL/GenBank/DDBJ whole genome shotgun (WGS) entry which is preliminary data.</text>
</comment>
<dbReference type="Pfam" id="PF06830">
    <property type="entry name" value="Root_cap"/>
    <property type="match status" value="1"/>
</dbReference>
<reference evidence="1 2" key="1">
    <citation type="journal article" date="2024" name="Plant Biotechnol. J.">
        <title>Dendrobium thyrsiflorum genome and its molecular insights into genes involved in important horticultural traits.</title>
        <authorList>
            <person name="Chen B."/>
            <person name="Wang J.Y."/>
            <person name="Zheng P.J."/>
            <person name="Li K.L."/>
            <person name="Liang Y.M."/>
            <person name="Chen X.F."/>
            <person name="Zhang C."/>
            <person name="Zhao X."/>
            <person name="He X."/>
            <person name="Zhang G.Q."/>
            <person name="Liu Z.J."/>
            <person name="Xu Q."/>
        </authorList>
    </citation>
    <scope>NUCLEOTIDE SEQUENCE [LARGE SCALE GENOMIC DNA]</scope>
    <source>
        <strain evidence="1">GZMU011</strain>
    </source>
</reference>
<dbReference type="InterPro" id="IPR009646">
    <property type="entry name" value="Root_cap"/>
</dbReference>
<keyword evidence="2" id="KW-1185">Reference proteome</keyword>
<proteinExistence type="predicted"/>
<protein>
    <submittedName>
        <fullName evidence="1">Uncharacterized protein</fullName>
    </submittedName>
</protein>
<dbReference type="Proteomes" id="UP001552299">
    <property type="component" value="Unassembled WGS sequence"/>
</dbReference>
<organism evidence="1 2">
    <name type="scientific">Dendrobium thyrsiflorum</name>
    <name type="common">Pinecone-like raceme dendrobium</name>
    <name type="synonym">Orchid</name>
    <dbReference type="NCBI Taxonomy" id="117978"/>
    <lineage>
        <taxon>Eukaryota</taxon>
        <taxon>Viridiplantae</taxon>
        <taxon>Streptophyta</taxon>
        <taxon>Embryophyta</taxon>
        <taxon>Tracheophyta</taxon>
        <taxon>Spermatophyta</taxon>
        <taxon>Magnoliopsida</taxon>
        <taxon>Liliopsida</taxon>
        <taxon>Asparagales</taxon>
        <taxon>Orchidaceae</taxon>
        <taxon>Epidendroideae</taxon>
        <taxon>Malaxideae</taxon>
        <taxon>Dendrobiinae</taxon>
        <taxon>Dendrobium</taxon>
    </lineage>
</organism>
<evidence type="ECO:0000313" key="1">
    <source>
        <dbReference type="EMBL" id="KAL0905281.1"/>
    </source>
</evidence>